<accession>R7T7X2</accession>
<dbReference type="Proteomes" id="UP000014760">
    <property type="component" value="Unassembled WGS sequence"/>
</dbReference>
<organism evidence="1">
    <name type="scientific">Capitella teleta</name>
    <name type="common">Polychaete worm</name>
    <dbReference type="NCBI Taxonomy" id="283909"/>
    <lineage>
        <taxon>Eukaryota</taxon>
        <taxon>Metazoa</taxon>
        <taxon>Spiralia</taxon>
        <taxon>Lophotrochozoa</taxon>
        <taxon>Annelida</taxon>
        <taxon>Polychaeta</taxon>
        <taxon>Sedentaria</taxon>
        <taxon>Scolecida</taxon>
        <taxon>Capitellidae</taxon>
        <taxon>Capitella</taxon>
    </lineage>
</organism>
<name>R7T7X2_CAPTE</name>
<proteinExistence type="predicted"/>
<dbReference type="EMBL" id="KB311229">
    <property type="protein sequence ID" value="ELT89715.1"/>
    <property type="molecule type" value="Genomic_DNA"/>
</dbReference>
<evidence type="ECO:0000313" key="2">
    <source>
        <dbReference type="EnsemblMetazoa" id="CapteP193713"/>
    </source>
</evidence>
<dbReference type="HOGENOM" id="CLU_1344418_0_0_1"/>
<evidence type="ECO:0000313" key="3">
    <source>
        <dbReference type="Proteomes" id="UP000014760"/>
    </source>
</evidence>
<reference evidence="2" key="3">
    <citation type="submission" date="2015-06" db="UniProtKB">
        <authorList>
            <consortium name="EnsemblMetazoa"/>
        </authorList>
    </citation>
    <scope>IDENTIFICATION</scope>
</reference>
<reference evidence="3" key="1">
    <citation type="submission" date="2012-12" db="EMBL/GenBank/DDBJ databases">
        <authorList>
            <person name="Hellsten U."/>
            <person name="Grimwood J."/>
            <person name="Chapman J.A."/>
            <person name="Shapiro H."/>
            <person name="Aerts A."/>
            <person name="Otillar R.P."/>
            <person name="Terry A.Y."/>
            <person name="Boore J.L."/>
            <person name="Simakov O."/>
            <person name="Marletaz F."/>
            <person name="Cho S.-J."/>
            <person name="Edsinger-Gonzales E."/>
            <person name="Havlak P."/>
            <person name="Kuo D.-H."/>
            <person name="Larsson T."/>
            <person name="Lv J."/>
            <person name="Arendt D."/>
            <person name="Savage R."/>
            <person name="Osoegawa K."/>
            <person name="de Jong P."/>
            <person name="Lindberg D.R."/>
            <person name="Seaver E.C."/>
            <person name="Weisblat D.A."/>
            <person name="Putnam N.H."/>
            <person name="Grigoriev I.V."/>
            <person name="Rokhsar D.S."/>
        </authorList>
    </citation>
    <scope>NUCLEOTIDE SEQUENCE</scope>
    <source>
        <strain evidence="3">I ESC-2004</strain>
    </source>
</reference>
<gene>
    <name evidence="1" type="ORF">CAPTEDRAFT_193713</name>
</gene>
<dbReference type="EMBL" id="AMQN01003233">
    <property type="status" value="NOT_ANNOTATED_CDS"/>
    <property type="molecule type" value="Genomic_DNA"/>
</dbReference>
<reference evidence="1 3" key="2">
    <citation type="journal article" date="2013" name="Nature">
        <title>Insights into bilaterian evolution from three spiralian genomes.</title>
        <authorList>
            <person name="Simakov O."/>
            <person name="Marletaz F."/>
            <person name="Cho S.J."/>
            <person name="Edsinger-Gonzales E."/>
            <person name="Havlak P."/>
            <person name="Hellsten U."/>
            <person name="Kuo D.H."/>
            <person name="Larsson T."/>
            <person name="Lv J."/>
            <person name="Arendt D."/>
            <person name="Savage R."/>
            <person name="Osoegawa K."/>
            <person name="de Jong P."/>
            <person name="Grimwood J."/>
            <person name="Chapman J.A."/>
            <person name="Shapiro H."/>
            <person name="Aerts A."/>
            <person name="Otillar R.P."/>
            <person name="Terry A.Y."/>
            <person name="Boore J.L."/>
            <person name="Grigoriev I.V."/>
            <person name="Lindberg D.R."/>
            <person name="Seaver E.C."/>
            <person name="Weisblat D.A."/>
            <person name="Putnam N.H."/>
            <person name="Rokhsar D.S."/>
        </authorList>
    </citation>
    <scope>NUCLEOTIDE SEQUENCE</scope>
    <source>
        <strain evidence="1 3">I ESC-2004</strain>
    </source>
</reference>
<dbReference type="AlphaFoldDB" id="R7T7X2"/>
<protein>
    <submittedName>
        <fullName evidence="1 2">Uncharacterized protein</fullName>
    </submittedName>
</protein>
<dbReference type="EnsemblMetazoa" id="CapteT193713">
    <property type="protein sequence ID" value="CapteP193713"/>
    <property type="gene ID" value="CapteG193713"/>
</dbReference>
<keyword evidence="3" id="KW-1185">Reference proteome</keyword>
<sequence>MKVTWTVEVSGDDYVSDTDMLQAVQAVSAAEDTPPTPHTVNDCWDDDISDMDMLQALEVGEGTRLHEPPLTRRCPQPSPQPIRLSRTQVDLHELIVDYLPQDRWPDKIFYAFYSPHLRHKQRWMMASFFWFNGLDPALGVEWFELLHAFDGPNGAKRKREFTNCFDQLNRCVTDSSLRYKLSQWYTFDMERNRYVTMNTPPPTT</sequence>
<evidence type="ECO:0000313" key="1">
    <source>
        <dbReference type="EMBL" id="ELT89715.1"/>
    </source>
</evidence>